<evidence type="ECO:0000313" key="1">
    <source>
        <dbReference type="EMBL" id="VEL14977.1"/>
    </source>
</evidence>
<proteinExistence type="predicted"/>
<name>A0A3S5BRJ7_9PLAT</name>
<gene>
    <name evidence="1" type="ORF">PXEA_LOCUS8417</name>
</gene>
<dbReference type="AlphaFoldDB" id="A0A3S5BRJ7"/>
<sequence length="380" mass="42464">MGEDEIHVPISGIFEANSPTEYAFRFAVFQHNRWPGRPFRFEAITAALQHATPQAVLNTICHHARLGVVAIVLGQMTGCSDLFQLVAAVAKAIEIAIFLPETNPVPMPLSGLQYNLARKGLNKKKTNLFDKIGVEDGEINSGSSNIKSLKGTERNSEIEGLEPNNPYLVQMRPSLIQPLTDLLIAKNWTKFSYVCTSPEGLYRLERLVAALHYRRDSFNPLGIDLRYIPSLEAASKELQRLDDHLKRRPVKHIVLDVDPFWDRLIGLKQPSLNGILDAGSLAYGGFGLGKSTFKQTGSAFGSTFASSHTANLDGRTGLFRQRARINTQEMLKELVMLGMNRREYRYILAGFEVDHLQLDGFLYSGVQLYGFQLLDQEVEA</sequence>
<dbReference type="Gene3D" id="3.40.50.2300">
    <property type="match status" value="3"/>
</dbReference>
<evidence type="ECO:0000313" key="2">
    <source>
        <dbReference type="Proteomes" id="UP000784294"/>
    </source>
</evidence>
<comment type="caution">
    <text evidence="1">The sequence shown here is derived from an EMBL/GenBank/DDBJ whole genome shotgun (WGS) entry which is preliminary data.</text>
</comment>
<dbReference type="Proteomes" id="UP000784294">
    <property type="component" value="Unassembled WGS sequence"/>
</dbReference>
<reference evidence="1" key="1">
    <citation type="submission" date="2018-11" db="EMBL/GenBank/DDBJ databases">
        <authorList>
            <consortium name="Pathogen Informatics"/>
        </authorList>
    </citation>
    <scope>NUCLEOTIDE SEQUENCE</scope>
</reference>
<dbReference type="EMBL" id="CAAALY010022996">
    <property type="protein sequence ID" value="VEL14977.1"/>
    <property type="molecule type" value="Genomic_DNA"/>
</dbReference>
<accession>A0A3S5BRJ7</accession>
<protein>
    <submittedName>
        <fullName evidence="1">Uncharacterized protein</fullName>
    </submittedName>
</protein>
<keyword evidence="2" id="KW-1185">Reference proteome</keyword>
<organism evidence="1 2">
    <name type="scientific">Protopolystoma xenopodis</name>
    <dbReference type="NCBI Taxonomy" id="117903"/>
    <lineage>
        <taxon>Eukaryota</taxon>
        <taxon>Metazoa</taxon>
        <taxon>Spiralia</taxon>
        <taxon>Lophotrochozoa</taxon>
        <taxon>Platyhelminthes</taxon>
        <taxon>Monogenea</taxon>
        <taxon>Polyopisthocotylea</taxon>
        <taxon>Polystomatidea</taxon>
        <taxon>Polystomatidae</taxon>
        <taxon>Protopolystoma</taxon>
    </lineage>
</organism>